<reference evidence="1 2" key="1">
    <citation type="submission" date="2014-04" db="EMBL/GenBank/DDBJ databases">
        <authorList>
            <consortium name="DOE Joint Genome Institute"/>
            <person name="Kuo A."/>
            <person name="Gay G."/>
            <person name="Dore J."/>
            <person name="Kohler A."/>
            <person name="Nagy L.G."/>
            <person name="Floudas D."/>
            <person name="Copeland A."/>
            <person name="Barry K.W."/>
            <person name="Cichocki N."/>
            <person name="Veneault-Fourrey C."/>
            <person name="LaButti K."/>
            <person name="Lindquist E.A."/>
            <person name="Lipzen A."/>
            <person name="Lundell T."/>
            <person name="Morin E."/>
            <person name="Murat C."/>
            <person name="Sun H."/>
            <person name="Tunlid A."/>
            <person name="Henrissat B."/>
            <person name="Grigoriev I.V."/>
            <person name="Hibbett D.S."/>
            <person name="Martin F."/>
            <person name="Nordberg H.P."/>
            <person name="Cantor M.N."/>
            <person name="Hua S.X."/>
        </authorList>
    </citation>
    <scope>NUCLEOTIDE SEQUENCE [LARGE SCALE GENOMIC DNA]</scope>
    <source>
        <strain evidence="2">h7</strain>
    </source>
</reference>
<organism evidence="1 2">
    <name type="scientific">Hebeloma cylindrosporum</name>
    <dbReference type="NCBI Taxonomy" id="76867"/>
    <lineage>
        <taxon>Eukaryota</taxon>
        <taxon>Fungi</taxon>
        <taxon>Dikarya</taxon>
        <taxon>Basidiomycota</taxon>
        <taxon>Agaricomycotina</taxon>
        <taxon>Agaricomycetes</taxon>
        <taxon>Agaricomycetidae</taxon>
        <taxon>Agaricales</taxon>
        <taxon>Agaricineae</taxon>
        <taxon>Hymenogastraceae</taxon>
        <taxon>Hebeloma</taxon>
    </lineage>
</organism>
<dbReference type="HOGENOM" id="CLU_2904409_0_0_1"/>
<sequence>MEYGTNLDFVCKYDGSMASSGIRAYGKRKEVREAWDGRAQVCLWAFRLVKVLLYACVSSVDR</sequence>
<dbReference type="Proteomes" id="UP000053424">
    <property type="component" value="Unassembled WGS sequence"/>
</dbReference>
<reference evidence="2" key="2">
    <citation type="submission" date="2015-01" db="EMBL/GenBank/DDBJ databases">
        <title>Evolutionary Origins and Diversification of the Mycorrhizal Mutualists.</title>
        <authorList>
            <consortium name="DOE Joint Genome Institute"/>
            <consortium name="Mycorrhizal Genomics Consortium"/>
            <person name="Kohler A."/>
            <person name="Kuo A."/>
            <person name="Nagy L.G."/>
            <person name="Floudas D."/>
            <person name="Copeland A."/>
            <person name="Barry K.W."/>
            <person name="Cichocki N."/>
            <person name="Veneault-Fourrey C."/>
            <person name="LaButti K."/>
            <person name="Lindquist E.A."/>
            <person name="Lipzen A."/>
            <person name="Lundell T."/>
            <person name="Morin E."/>
            <person name="Murat C."/>
            <person name="Riley R."/>
            <person name="Ohm R."/>
            <person name="Sun H."/>
            <person name="Tunlid A."/>
            <person name="Henrissat B."/>
            <person name="Grigoriev I.V."/>
            <person name="Hibbett D.S."/>
            <person name="Martin F."/>
        </authorList>
    </citation>
    <scope>NUCLEOTIDE SEQUENCE [LARGE SCALE GENOMIC DNA]</scope>
    <source>
        <strain evidence="2">h7</strain>
    </source>
</reference>
<keyword evidence="2" id="KW-1185">Reference proteome</keyword>
<dbReference type="AlphaFoldDB" id="A0A0C3D0A4"/>
<evidence type="ECO:0000313" key="1">
    <source>
        <dbReference type="EMBL" id="KIM49854.1"/>
    </source>
</evidence>
<dbReference type="EMBL" id="KN831768">
    <property type="protein sequence ID" value="KIM49854.1"/>
    <property type="molecule type" value="Genomic_DNA"/>
</dbReference>
<accession>A0A0C3D0A4</accession>
<evidence type="ECO:0000313" key="2">
    <source>
        <dbReference type="Proteomes" id="UP000053424"/>
    </source>
</evidence>
<protein>
    <submittedName>
        <fullName evidence="1">Uncharacterized protein</fullName>
    </submittedName>
</protein>
<proteinExistence type="predicted"/>
<gene>
    <name evidence="1" type="ORF">M413DRAFT_438975</name>
</gene>
<name>A0A0C3D0A4_HEBCY</name>